<reference evidence="4" key="1">
    <citation type="submission" date="2018-05" db="EMBL/GenBank/DDBJ databases">
        <title>Effector identification in a new, highly contiguous assembly of the strawberry crown rot pathogen Phytophthora cactorum.</title>
        <authorList>
            <person name="Armitage A.D."/>
            <person name="Nellist C.F."/>
            <person name="Bates H."/>
            <person name="Vickerstaff R.J."/>
            <person name="Harrison R.J."/>
        </authorList>
    </citation>
    <scope>NUCLEOTIDE SEQUENCE</scope>
    <source>
        <strain evidence="4">P421</strain>
    </source>
</reference>
<proteinExistence type="predicted"/>
<dbReference type="Pfam" id="PF08757">
    <property type="entry name" value="CotH"/>
    <property type="match status" value="2"/>
</dbReference>
<protein>
    <submittedName>
        <fullName evidence="4">Uncharacterized protein</fullName>
    </submittedName>
</protein>
<keyword evidence="3" id="KW-0472">Membrane</keyword>
<evidence type="ECO:0000313" key="4">
    <source>
        <dbReference type="EMBL" id="KAG3228394.1"/>
    </source>
</evidence>
<dbReference type="VEuPathDB" id="FungiDB:PC110_g2174"/>
<keyword evidence="3" id="KW-1133">Transmembrane helix</keyword>
<name>A0A8T1ITK5_9STRA</name>
<keyword evidence="1" id="KW-0175">Coiled coil</keyword>
<comment type="caution">
    <text evidence="4">The sequence shown here is derived from an EMBL/GenBank/DDBJ whole genome shotgun (WGS) entry which is preliminary data.</text>
</comment>
<feature type="transmembrane region" description="Helical" evidence="3">
    <location>
        <begin position="1281"/>
        <end position="1300"/>
    </location>
</feature>
<keyword evidence="3" id="KW-0812">Transmembrane</keyword>
<evidence type="ECO:0000256" key="3">
    <source>
        <dbReference type="SAM" id="Phobius"/>
    </source>
</evidence>
<evidence type="ECO:0000256" key="1">
    <source>
        <dbReference type="SAM" id="Coils"/>
    </source>
</evidence>
<evidence type="ECO:0000313" key="5">
    <source>
        <dbReference type="Proteomes" id="UP000760860"/>
    </source>
</evidence>
<feature type="coiled-coil region" evidence="1">
    <location>
        <begin position="73"/>
        <end position="107"/>
    </location>
</feature>
<sequence length="1330" mass="147403">MYGAPPDDRPPLQESLQRLQHEKSEADGMLRILTSKLREAEDDNFDLRASMSLFEAETKYESDKKEREMQKRQAALESKLAFMSEKLQNAERVKLRAIKEVEELQQKHTIETKRRDAERRLMATRRRKHESFLAASQSMRMSQQLSQHSQQVIRPPPVPVVETAVQTDLNLGGEKGEGDSGGLKEENAKLVSYLLTGTSRDLLTLLSGTVTVELGENAQLIPDDDRTQPLQGCHSSTPSQFVQGSSSNSLNDSMQQSASGVPFSQSVFSQLAGRASAQAHASILSVARENNATQNALATERARELYDVIGKMLAGDVSAVALAPVLVKYLAAPADLEWTVTCSVLRVMYSVMHHSLHFQHFLLVASSRSDDSSSSVARPQQNSNSIEHPRIALSGLRFTSLDDYLSARSDYESVVQSDLLQLSTAEEQRQLRLKLMSALCRVIKNNLKEPAIVKDGLCVLGFWVDLGLTHRPALTPDFKTLVASNVIPSILLAPKGLPTVKAHALGLFSQLLRVREVFTEVETESKKSFLFNRCAKMLTNEGDFSVEEAKNLRPLQHQIVKLLLSIATSFPAEGIRFVLESTHGLPGDADGYRIHLHFWDCFRATWILTKDDDDNGMRNDSIAESARALVAVMNLPVGRQAPSIVQLVASSRHKDRVVLASPSFSHIPSIARRRAKMKFAILQTLLLTWIALCSQVVLALDKTCFELPIVIVSPTKGKLPTETCNQPRLPAPDCMRDPVEANIEVIDNANGTLNCLGGNRTAVYPASVHYRGQSSLHFMKHQIGVELNEDGELLGFPADRTFVLNGPTVDASLMRNHLAHWMFRGTDRYSPRTRLIVVFVRDRLDADDWSPRYRGVYLALEKIAYTPNRVGLTQLNSACQTDEELSGGWAWQNNPLGYGDYSPNVVLNEATGLFGAGARPILVFPEPKVITQTMRDYFVSPKTGPLPRLYQYLYDNMTHPDGLEDHIDIGSFVDYFLHSELSMNSDAYRRSTYFFKDRSQPINAGPVWDFNLAYGKGGSMTSWLYTIHTFWKRLSCNYKFASLVQQRWVQLRSSTWSDESIKSFIQTSAEPIRRQLKSCVGWKSDNLQCANVDAKKTKGSYDDEVNDLVNAVLGRAQWMDSSVAGFYKTLDRDLCVAAGELPAYNCAANGDDKGCLANPSSYSNAVEFPKIRKPTTAKTCDTSKIPITDVEQPSIDPCWLSAGIYMSDGTITPFCSGYGFCPEGPGANCTCKSGHRAPTCARGDDPIVPHGGSIGDSGVAQKASLNKASAGLPSYDKYLRYPLFFLCALSAMALGVALATRQRRRQHYTRVRGESTASLNDGRALDYGTS</sequence>
<accession>A0A8T1ITK5</accession>
<dbReference type="EMBL" id="RCMV01000016">
    <property type="protein sequence ID" value="KAG3228394.1"/>
    <property type="molecule type" value="Genomic_DNA"/>
</dbReference>
<feature type="region of interest" description="Disordered" evidence="2">
    <location>
        <begin position="219"/>
        <end position="258"/>
    </location>
</feature>
<evidence type="ECO:0000256" key="2">
    <source>
        <dbReference type="SAM" id="MobiDB-lite"/>
    </source>
</evidence>
<dbReference type="Proteomes" id="UP000760860">
    <property type="component" value="Unassembled WGS sequence"/>
</dbReference>
<organism evidence="4 5">
    <name type="scientific">Phytophthora cactorum</name>
    <dbReference type="NCBI Taxonomy" id="29920"/>
    <lineage>
        <taxon>Eukaryota</taxon>
        <taxon>Sar</taxon>
        <taxon>Stramenopiles</taxon>
        <taxon>Oomycota</taxon>
        <taxon>Peronosporomycetes</taxon>
        <taxon>Peronosporales</taxon>
        <taxon>Peronosporaceae</taxon>
        <taxon>Phytophthora</taxon>
    </lineage>
</organism>
<dbReference type="VEuPathDB" id="FungiDB:PC110_g2173"/>
<dbReference type="InterPro" id="IPR014867">
    <property type="entry name" value="Spore_coat_CotH_CotH2/3/7"/>
</dbReference>
<gene>
    <name evidence="4" type="ORF">PC129_g1076</name>
</gene>
<feature type="compositionally biased region" description="Polar residues" evidence="2">
    <location>
        <begin position="228"/>
        <end position="258"/>
    </location>
</feature>